<evidence type="ECO:0000313" key="3">
    <source>
        <dbReference type="Proteomes" id="UP000759131"/>
    </source>
</evidence>
<dbReference type="AlphaFoldDB" id="A0A7R9QGT9"/>
<dbReference type="EMBL" id="CAJPIZ010029690">
    <property type="protein sequence ID" value="CAG2119754.1"/>
    <property type="molecule type" value="Genomic_DNA"/>
</dbReference>
<gene>
    <name evidence="2" type="ORF">OSB1V03_LOCUS19701</name>
</gene>
<feature type="transmembrane region" description="Helical" evidence="1">
    <location>
        <begin position="140"/>
        <end position="159"/>
    </location>
</feature>
<keyword evidence="1" id="KW-0812">Transmembrane</keyword>
<dbReference type="PANTHER" id="PTHR31186">
    <property type="entry name" value="MODULATOR OF SMOOTHENED PROTEIN"/>
    <property type="match status" value="1"/>
</dbReference>
<feature type="transmembrane region" description="Helical" evidence="1">
    <location>
        <begin position="66"/>
        <end position="88"/>
    </location>
</feature>
<evidence type="ECO:0000256" key="1">
    <source>
        <dbReference type="SAM" id="Phobius"/>
    </source>
</evidence>
<dbReference type="Pfam" id="PF18800">
    <property type="entry name" value="Atthog"/>
    <property type="match status" value="1"/>
</dbReference>
<dbReference type="InterPro" id="IPR037663">
    <property type="entry name" value="Mosmo"/>
</dbReference>
<organism evidence="2">
    <name type="scientific">Medioppia subpectinata</name>
    <dbReference type="NCBI Taxonomy" id="1979941"/>
    <lineage>
        <taxon>Eukaryota</taxon>
        <taxon>Metazoa</taxon>
        <taxon>Ecdysozoa</taxon>
        <taxon>Arthropoda</taxon>
        <taxon>Chelicerata</taxon>
        <taxon>Arachnida</taxon>
        <taxon>Acari</taxon>
        <taxon>Acariformes</taxon>
        <taxon>Sarcoptiformes</taxon>
        <taxon>Oribatida</taxon>
        <taxon>Brachypylina</taxon>
        <taxon>Oppioidea</taxon>
        <taxon>Oppiidae</taxon>
        <taxon>Medioppia</taxon>
    </lineage>
</organism>
<dbReference type="GO" id="GO:0060170">
    <property type="term" value="C:ciliary membrane"/>
    <property type="evidence" value="ECO:0007669"/>
    <property type="project" value="TreeGrafter"/>
</dbReference>
<keyword evidence="1" id="KW-1133">Transmembrane helix</keyword>
<keyword evidence="3" id="KW-1185">Reference proteome</keyword>
<dbReference type="GO" id="GO:0005794">
    <property type="term" value="C:Golgi apparatus"/>
    <property type="evidence" value="ECO:0007669"/>
    <property type="project" value="TreeGrafter"/>
</dbReference>
<dbReference type="PANTHER" id="PTHR31186:SF1">
    <property type="entry name" value="MODULATOR OF SMOOTHENED PROTEIN"/>
    <property type="match status" value="1"/>
</dbReference>
<reference evidence="2" key="1">
    <citation type="submission" date="2020-11" db="EMBL/GenBank/DDBJ databases">
        <authorList>
            <person name="Tran Van P."/>
        </authorList>
    </citation>
    <scope>NUCLEOTIDE SEQUENCE</scope>
</reference>
<feature type="transmembrane region" description="Helical" evidence="1">
    <location>
        <begin position="100"/>
        <end position="120"/>
    </location>
</feature>
<dbReference type="Proteomes" id="UP000759131">
    <property type="component" value="Unassembled WGS sequence"/>
</dbReference>
<name>A0A7R9QGT9_9ACAR</name>
<dbReference type="OrthoDB" id="8768722at2759"/>
<protein>
    <submittedName>
        <fullName evidence="2">Uncharacterized protein</fullName>
    </submittedName>
</protein>
<evidence type="ECO:0000313" key="2">
    <source>
        <dbReference type="EMBL" id="CAD7643668.1"/>
    </source>
</evidence>
<accession>A0A7R9QGT9</accession>
<proteinExistence type="predicted"/>
<dbReference type="GO" id="GO:0045879">
    <property type="term" value="P:negative regulation of smoothened signaling pathway"/>
    <property type="evidence" value="ECO:0007669"/>
    <property type="project" value="TreeGrafter"/>
</dbReference>
<dbReference type="EMBL" id="OC884265">
    <property type="protein sequence ID" value="CAD7643668.1"/>
    <property type="molecule type" value="Genomic_DNA"/>
</dbReference>
<sequence length="167" mass="18318">MDKLTLISTALFLTADILAIVSLILPDWIVSEVGGDTRFGLLRSCLAIYGRDSHCFTPKLHTEWTLALICIVGGCVCVTTTVVLFVISNWNQSVISSARWFGFAAMVQYCLAAVIFPMGFTVDAIGGQPYQLPSSHQVGISYIFFVLSLWITVISELFAGKVCMPHF</sequence>
<keyword evidence="1" id="KW-0472">Membrane</keyword>